<dbReference type="EMBL" id="JAHQIW010006819">
    <property type="protein sequence ID" value="KAJ1370640.1"/>
    <property type="molecule type" value="Genomic_DNA"/>
</dbReference>
<comment type="caution">
    <text evidence="1">The sequence shown here is derived from an EMBL/GenBank/DDBJ whole genome shotgun (WGS) entry which is preliminary data.</text>
</comment>
<proteinExistence type="predicted"/>
<sequence length="291" mass="32053">MPVRVGRTNPTPGIISHSAIALTVPLTYETLTTTSYDKERCSCAEIRGIIVANDFSTLHKDLYYVAVNVLDFSGTSNRAAVMIIAQVTTFYLSVMNKSSLAEEEIIDPSMHADLYKEAMKYDRYGNGQISFHVISPSDDSVRIVKHLALEACDASANCFVYTAAILGKRFLLAALKGLKNDREVRISHKILALKLVRYADFTEYSGVSEARIPGNLLSLDMDPLPSAYIFQVLHMPPEFRFRGECADFVVGSDSKCVDGLVLCKCSAAIVMCEPPRDGIMYAMADPEKGLI</sequence>
<accession>A0AAD5WI18</accession>
<evidence type="ECO:0000313" key="1">
    <source>
        <dbReference type="EMBL" id="KAJ1370640.1"/>
    </source>
</evidence>
<gene>
    <name evidence="1" type="ORF">KIN20_032413</name>
</gene>
<organism evidence="1 2">
    <name type="scientific">Parelaphostrongylus tenuis</name>
    <name type="common">Meningeal worm</name>
    <dbReference type="NCBI Taxonomy" id="148309"/>
    <lineage>
        <taxon>Eukaryota</taxon>
        <taxon>Metazoa</taxon>
        <taxon>Ecdysozoa</taxon>
        <taxon>Nematoda</taxon>
        <taxon>Chromadorea</taxon>
        <taxon>Rhabditida</taxon>
        <taxon>Rhabditina</taxon>
        <taxon>Rhabditomorpha</taxon>
        <taxon>Strongyloidea</taxon>
        <taxon>Metastrongylidae</taxon>
        <taxon>Parelaphostrongylus</taxon>
    </lineage>
</organism>
<evidence type="ECO:0000313" key="2">
    <source>
        <dbReference type="Proteomes" id="UP001196413"/>
    </source>
</evidence>
<name>A0AAD5WI18_PARTN</name>
<protein>
    <submittedName>
        <fullName evidence="1">Uncharacterized protein</fullName>
    </submittedName>
</protein>
<dbReference type="AlphaFoldDB" id="A0AAD5WI18"/>
<dbReference type="Proteomes" id="UP001196413">
    <property type="component" value="Unassembled WGS sequence"/>
</dbReference>
<keyword evidence="2" id="KW-1185">Reference proteome</keyword>
<reference evidence="1" key="1">
    <citation type="submission" date="2021-06" db="EMBL/GenBank/DDBJ databases">
        <title>Parelaphostrongylus tenuis whole genome reference sequence.</title>
        <authorList>
            <person name="Garwood T.J."/>
            <person name="Larsen P.A."/>
            <person name="Fountain-Jones N.M."/>
            <person name="Garbe J.R."/>
            <person name="Macchietto M.G."/>
            <person name="Kania S.A."/>
            <person name="Gerhold R.W."/>
            <person name="Richards J.E."/>
            <person name="Wolf T.M."/>
        </authorList>
    </citation>
    <scope>NUCLEOTIDE SEQUENCE</scope>
    <source>
        <strain evidence="1">MNPRO001-30</strain>
        <tissue evidence="1">Meninges</tissue>
    </source>
</reference>